<dbReference type="PANTHER" id="PTHR43756:SF5">
    <property type="entry name" value="CHOLINE MONOOXYGENASE, CHLOROPLASTIC"/>
    <property type="match status" value="1"/>
</dbReference>
<gene>
    <name evidence="8" type="ORF">EDD36DRAFT_132088</name>
</gene>
<keyword evidence="6" id="KW-1133">Transmembrane helix</keyword>
<proteinExistence type="predicted"/>
<keyword evidence="6" id="KW-0472">Membrane</keyword>
<protein>
    <submittedName>
        <fullName evidence="8">Iron-sulfur cluster-binding protein</fullName>
    </submittedName>
</protein>
<dbReference type="CDD" id="cd03469">
    <property type="entry name" value="Rieske_RO_Alpha_N"/>
    <property type="match status" value="1"/>
</dbReference>
<dbReference type="SUPFAM" id="SSF50022">
    <property type="entry name" value="ISP domain"/>
    <property type="match status" value="1"/>
</dbReference>
<dbReference type="Pfam" id="PF00355">
    <property type="entry name" value="Rieske"/>
    <property type="match status" value="1"/>
</dbReference>
<dbReference type="GO" id="GO:0016491">
    <property type="term" value="F:oxidoreductase activity"/>
    <property type="evidence" value="ECO:0007669"/>
    <property type="project" value="UniProtKB-KW"/>
</dbReference>
<keyword evidence="5" id="KW-0411">Iron-sulfur</keyword>
<dbReference type="PRINTS" id="PR00090">
    <property type="entry name" value="RNGDIOXGNASE"/>
</dbReference>
<evidence type="ECO:0000256" key="6">
    <source>
        <dbReference type="SAM" id="Phobius"/>
    </source>
</evidence>
<evidence type="ECO:0000313" key="9">
    <source>
        <dbReference type="Proteomes" id="UP001203852"/>
    </source>
</evidence>
<dbReference type="InterPro" id="IPR017941">
    <property type="entry name" value="Rieske_2Fe-2S"/>
</dbReference>
<reference evidence="8" key="1">
    <citation type="journal article" date="2022" name="bioRxiv">
        <title>Deciphering the potential niche of two novel black yeast fungi from a biological soil crust based on their genomes, phenotypes, and melanin regulation.</title>
        <authorList>
            <consortium name="DOE Joint Genome Institute"/>
            <person name="Carr E.C."/>
            <person name="Barton Q."/>
            <person name="Grambo S."/>
            <person name="Sullivan M."/>
            <person name="Renfro C.M."/>
            <person name="Kuo A."/>
            <person name="Pangilinan J."/>
            <person name="Lipzen A."/>
            <person name="Keymanesh K."/>
            <person name="Savage E."/>
            <person name="Barry K."/>
            <person name="Grigoriev I.V."/>
            <person name="Riekhof W.R."/>
            <person name="Harris S.S."/>
        </authorList>
    </citation>
    <scope>NUCLEOTIDE SEQUENCE</scope>
    <source>
        <strain evidence="8">JF 03-4F</strain>
    </source>
</reference>
<evidence type="ECO:0000256" key="3">
    <source>
        <dbReference type="ARBA" id="ARBA00023002"/>
    </source>
</evidence>
<keyword evidence="9" id="KW-1185">Reference proteome</keyword>
<keyword evidence="6" id="KW-0812">Transmembrane</keyword>
<dbReference type="Proteomes" id="UP001203852">
    <property type="component" value="Unassembled WGS sequence"/>
</dbReference>
<feature type="transmembrane region" description="Helical" evidence="6">
    <location>
        <begin position="12"/>
        <end position="32"/>
    </location>
</feature>
<dbReference type="InterPro" id="IPR036922">
    <property type="entry name" value="Rieske_2Fe-2S_sf"/>
</dbReference>
<evidence type="ECO:0000256" key="5">
    <source>
        <dbReference type="ARBA" id="ARBA00023014"/>
    </source>
</evidence>
<accession>A0AAN6E455</accession>
<dbReference type="Gene3D" id="2.102.10.10">
    <property type="entry name" value="Rieske [2Fe-2S] iron-sulphur domain"/>
    <property type="match status" value="1"/>
</dbReference>
<dbReference type="AlphaFoldDB" id="A0AAN6E455"/>
<evidence type="ECO:0000256" key="1">
    <source>
        <dbReference type="ARBA" id="ARBA00022714"/>
    </source>
</evidence>
<dbReference type="InterPro" id="IPR001663">
    <property type="entry name" value="Rng_hydr_dOase-A"/>
</dbReference>
<dbReference type="GO" id="GO:0051537">
    <property type="term" value="F:2 iron, 2 sulfur cluster binding"/>
    <property type="evidence" value="ECO:0007669"/>
    <property type="project" value="UniProtKB-KW"/>
</dbReference>
<name>A0AAN6E455_9EURO</name>
<dbReference type="EMBL" id="MU404351">
    <property type="protein sequence ID" value="KAI1616310.1"/>
    <property type="molecule type" value="Genomic_DNA"/>
</dbReference>
<dbReference type="PANTHER" id="PTHR43756">
    <property type="entry name" value="CHOLINE MONOOXYGENASE, CHLOROPLASTIC"/>
    <property type="match status" value="1"/>
</dbReference>
<evidence type="ECO:0000256" key="4">
    <source>
        <dbReference type="ARBA" id="ARBA00023004"/>
    </source>
</evidence>
<organism evidence="8 9">
    <name type="scientific">Exophiala viscosa</name>
    <dbReference type="NCBI Taxonomy" id="2486360"/>
    <lineage>
        <taxon>Eukaryota</taxon>
        <taxon>Fungi</taxon>
        <taxon>Dikarya</taxon>
        <taxon>Ascomycota</taxon>
        <taxon>Pezizomycotina</taxon>
        <taxon>Eurotiomycetes</taxon>
        <taxon>Chaetothyriomycetidae</taxon>
        <taxon>Chaetothyriales</taxon>
        <taxon>Herpotrichiellaceae</taxon>
        <taxon>Exophiala</taxon>
    </lineage>
</organism>
<comment type="caution">
    <text evidence="8">The sequence shown here is derived from an EMBL/GenBank/DDBJ whole genome shotgun (WGS) entry which is preliminary data.</text>
</comment>
<dbReference type="PROSITE" id="PS51296">
    <property type="entry name" value="RIESKE"/>
    <property type="match status" value="1"/>
</dbReference>
<dbReference type="GO" id="GO:0046872">
    <property type="term" value="F:metal ion binding"/>
    <property type="evidence" value="ECO:0007669"/>
    <property type="project" value="UniProtKB-KW"/>
</dbReference>
<keyword evidence="4" id="KW-0408">Iron</keyword>
<keyword evidence="2" id="KW-0479">Metal-binding</keyword>
<evidence type="ECO:0000256" key="2">
    <source>
        <dbReference type="ARBA" id="ARBA00022723"/>
    </source>
</evidence>
<keyword evidence="3" id="KW-0560">Oxidoreductase</keyword>
<evidence type="ECO:0000313" key="8">
    <source>
        <dbReference type="EMBL" id="KAI1616310.1"/>
    </source>
</evidence>
<feature type="domain" description="Rieske" evidence="7">
    <location>
        <begin position="90"/>
        <end position="168"/>
    </location>
</feature>
<keyword evidence="1" id="KW-0001">2Fe-2S</keyword>
<sequence>MAFTVSNSHILWQGMSFPAYLFIVSCLIYLFGRSLINCLGALISADGHKVAHPASGLDQAEKGSLKRPEDMSDDEIFQLEKRAFFSKTWLYISHRSRFDKAGDYHVFDVAGISFFVVLGKDMKLRAFHNVCRHRAYTVVRKSCGTSARFSCKYHGWQYDDEGKLVKAPKFDESLGFKPEENGLWEVKLILTREGLVFVNFDASTMHLPFNNVRSHVDMGACSWVDGMDLTCETNWKGLANEFSNQSQWSQNPFGWFSGFRRPKMARLLGPMSMIKELNEDLWCTMTLLPRSQSEVIVRCDIYAKEGTNPSPQTFQRWKWLLEKELNVLSKPDEAKASGRSYFAYQCGGRTIDLFAILAQHQRNEKMAKKKLQPAIRVTGLADIDEEATALCDVLDGKGESPPLENCSRKSSFPQTLEW</sequence>
<evidence type="ECO:0000259" key="7">
    <source>
        <dbReference type="PROSITE" id="PS51296"/>
    </source>
</evidence>